<dbReference type="EMBL" id="CADCXU010010230">
    <property type="protein sequence ID" value="CAB0000966.1"/>
    <property type="molecule type" value="Genomic_DNA"/>
</dbReference>
<keyword evidence="2" id="KW-1185">Reference proteome</keyword>
<gene>
    <name evidence="1" type="ORF">NTEN_LOCUS6753</name>
</gene>
<dbReference type="Proteomes" id="UP000479000">
    <property type="component" value="Unassembled WGS sequence"/>
</dbReference>
<proteinExistence type="predicted"/>
<protein>
    <submittedName>
        <fullName evidence="1">Uncharacterized protein</fullName>
    </submittedName>
</protein>
<evidence type="ECO:0000313" key="1">
    <source>
        <dbReference type="EMBL" id="CAB0000966.1"/>
    </source>
</evidence>
<organism evidence="1 2">
    <name type="scientific">Nesidiocoris tenuis</name>
    <dbReference type="NCBI Taxonomy" id="355587"/>
    <lineage>
        <taxon>Eukaryota</taxon>
        <taxon>Metazoa</taxon>
        <taxon>Ecdysozoa</taxon>
        <taxon>Arthropoda</taxon>
        <taxon>Hexapoda</taxon>
        <taxon>Insecta</taxon>
        <taxon>Pterygota</taxon>
        <taxon>Neoptera</taxon>
        <taxon>Paraneoptera</taxon>
        <taxon>Hemiptera</taxon>
        <taxon>Heteroptera</taxon>
        <taxon>Panheteroptera</taxon>
        <taxon>Cimicomorpha</taxon>
        <taxon>Miridae</taxon>
        <taxon>Dicyphina</taxon>
        <taxon>Nesidiocoris</taxon>
    </lineage>
</organism>
<sequence length="117" mass="13379">MVILYGAVERVGVRMLRWFIAEEPQQKKIYHKNVFIKFMNFIMHGFLHLAWVSLGAGSLTITTSFSHPKQHHSGGKNEFCFSCMFLNEEYYFCGYSNLPVALGNMGARRALPTIIEG</sequence>
<accession>A0A6H5GCC7</accession>
<evidence type="ECO:0000313" key="2">
    <source>
        <dbReference type="Proteomes" id="UP000479000"/>
    </source>
</evidence>
<reference evidence="1 2" key="1">
    <citation type="submission" date="2020-02" db="EMBL/GenBank/DDBJ databases">
        <authorList>
            <person name="Ferguson B K."/>
        </authorList>
    </citation>
    <scope>NUCLEOTIDE SEQUENCE [LARGE SCALE GENOMIC DNA]</scope>
</reference>
<dbReference type="AlphaFoldDB" id="A0A6H5GCC7"/>
<feature type="non-terminal residue" evidence="1">
    <location>
        <position position="117"/>
    </location>
</feature>
<name>A0A6H5GCC7_9HEMI</name>